<dbReference type="AlphaFoldDB" id="A0AAV9DJZ2"/>
<accession>A0AAV9DJZ2</accession>
<name>A0AAV9DJZ2_ACOCL</name>
<keyword evidence="2" id="KW-1185">Reference proteome</keyword>
<dbReference type="EMBL" id="JAUJYO010000012">
    <property type="protein sequence ID" value="KAK1301334.1"/>
    <property type="molecule type" value="Genomic_DNA"/>
</dbReference>
<evidence type="ECO:0000313" key="1">
    <source>
        <dbReference type="EMBL" id="KAK1301334.1"/>
    </source>
</evidence>
<organism evidence="1 2">
    <name type="scientific">Acorus calamus</name>
    <name type="common">Sweet flag</name>
    <dbReference type="NCBI Taxonomy" id="4465"/>
    <lineage>
        <taxon>Eukaryota</taxon>
        <taxon>Viridiplantae</taxon>
        <taxon>Streptophyta</taxon>
        <taxon>Embryophyta</taxon>
        <taxon>Tracheophyta</taxon>
        <taxon>Spermatophyta</taxon>
        <taxon>Magnoliopsida</taxon>
        <taxon>Liliopsida</taxon>
        <taxon>Acoraceae</taxon>
        <taxon>Acorus</taxon>
    </lineage>
</organism>
<protein>
    <recommendedName>
        <fullName evidence="3">Protein FAR1-RELATED SEQUENCE</fullName>
    </recommendedName>
</protein>
<dbReference type="Proteomes" id="UP001180020">
    <property type="component" value="Unassembled WGS sequence"/>
</dbReference>
<dbReference type="InterPro" id="IPR052579">
    <property type="entry name" value="Zinc_finger_SWIM"/>
</dbReference>
<evidence type="ECO:0000313" key="2">
    <source>
        <dbReference type="Proteomes" id="UP001180020"/>
    </source>
</evidence>
<dbReference type="PANTHER" id="PTHR31569:SF4">
    <property type="entry name" value="SWIM-TYPE DOMAIN-CONTAINING PROTEIN"/>
    <property type="match status" value="1"/>
</dbReference>
<dbReference type="PANTHER" id="PTHR31569">
    <property type="entry name" value="SWIM-TYPE DOMAIN-CONTAINING PROTEIN"/>
    <property type="match status" value="1"/>
</dbReference>
<proteinExistence type="predicted"/>
<evidence type="ECO:0008006" key="3">
    <source>
        <dbReference type="Google" id="ProtNLM"/>
    </source>
</evidence>
<gene>
    <name evidence="1" type="ORF">QJS10_CPB12g00775</name>
</gene>
<sequence length="196" mass="23064">MKAPTKRLYLTRLQRLENEFQRYPKEIAYLHATWLEKHKHRFVSAWINQHMHLENTSTNRVESHHAKLNKYLHTSIQNFVNSWHTIHNLLELQICDIKSSFEESLTRIPHRYRGYLFRVLIGFVSIYAMQKIEMEIGESDSVGPYPDLCHHVSQTTCGLPCAHMIAEYRQENTPIPLSPFIRFGASLIVTLLYLTS</sequence>
<comment type="caution">
    <text evidence="1">The sequence shown here is derived from an EMBL/GenBank/DDBJ whole genome shotgun (WGS) entry which is preliminary data.</text>
</comment>
<reference evidence="1" key="1">
    <citation type="journal article" date="2023" name="Nat. Commun.">
        <title>Diploid and tetraploid genomes of Acorus and the evolution of monocots.</title>
        <authorList>
            <person name="Ma L."/>
            <person name="Liu K.W."/>
            <person name="Li Z."/>
            <person name="Hsiao Y.Y."/>
            <person name="Qi Y."/>
            <person name="Fu T."/>
            <person name="Tang G.D."/>
            <person name="Zhang D."/>
            <person name="Sun W.H."/>
            <person name="Liu D.K."/>
            <person name="Li Y."/>
            <person name="Chen G.Z."/>
            <person name="Liu X.D."/>
            <person name="Liao X.Y."/>
            <person name="Jiang Y.T."/>
            <person name="Yu X."/>
            <person name="Hao Y."/>
            <person name="Huang J."/>
            <person name="Zhao X.W."/>
            <person name="Ke S."/>
            <person name="Chen Y.Y."/>
            <person name="Wu W.L."/>
            <person name="Hsu J.L."/>
            <person name="Lin Y.F."/>
            <person name="Huang M.D."/>
            <person name="Li C.Y."/>
            <person name="Huang L."/>
            <person name="Wang Z.W."/>
            <person name="Zhao X."/>
            <person name="Zhong W.Y."/>
            <person name="Peng D.H."/>
            <person name="Ahmad S."/>
            <person name="Lan S."/>
            <person name="Zhang J.S."/>
            <person name="Tsai W.C."/>
            <person name="Van de Peer Y."/>
            <person name="Liu Z.J."/>
        </authorList>
    </citation>
    <scope>NUCLEOTIDE SEQUENCE</scope>
    <source>
        <strain evidence="1">CP</strain>
    </source>
</reference>
<reference evidence="1" key="2">
    <citation type="submission" date="2023-06" db="EMBL/GenBank/DDBJ databases">
        <authorList>
            <person name="Ma L."/>
            <person name="Liu K.-W."/>
            <person name="Li Z."/>
            <person name="Hsiao Y.-Y."/>
            <person name="Qi Y."/>
            <person name="Fu T."/>
            <person name="Tang G."/>
            <person name="Zhang D."/>
            <person name="Sun W.-H."/>
            <person name="Liu D.-K."/>
            <person name="Li Y."/>
            <person name="Chen G.-Z."/>
            <person name="Liu X.-D."/>
            <person name="Liao X.-Y."/>
            <person name="Jiang Y.-T."/>
            <person name="Yu X."/>
            <person name="Hao Y."/>
            <person name="Huang J."/>
            <person name="Zhao X.-W."/>
            <person name="Ke S."/>
            <person name="Chen Y.-Y."/>
            <person name="Wu W.-L."/>
            <person name="Hsu J.-L."/>
            <person name="Lin Y.-F."/>
            <person name="Huang M.-D."/>
            <person name="Li C.-Y."/>
            <person name="Huang L."/>
            <person name="Wang Z.-W."/>
            <person name="Zhao X."/>
            <person name="Zhong W.-Y."/>
            <person name="Peng D.-H."/>
            <person name="Ahmad S."/>
            <person name="Lan S."/>
            <person name="Zhang J.-S."/>
            <person name="Tsai W.-C."/>
            <person name="Van De Peer Y."/>
            <person name="Liu Z.-J."/>
        </authorList>
    </citation>
    <scope>NUCLEOTIDE SEQUENCE</scope>
    <source>
        <strain evidence="1">CP</strain>
        <tissue evidence="1">Leaves</tissue>
    </source>
</reference>